<proteinExistence type="predicted"/>
<dbReference type="OrthoDB" id="9769293at2"/>
<keyword evidence="2" id="KW-1185">Reference proteome</keyword>
<reference evidence="2" key="1">
    <citation type="journal article" date="2013" name="Stand. Genomic Sci.">
        <title>Genome sequence of the thermophilic fresh-water bacterium Spirochaeta caldaria type strain (H1(T)), reclassification of Spirochaeta caldaria, Spirochaeta stenostrepta, and Spirochaeta zuelzerae in the genus Treponema as Treponema caldaria comb. nov., Treponema stenostrepta comb. nov., and Treponema zuelzerae comb. nov., and emendation of the genus Treponema.</title>
        <authorList>
            <person name="Abt B."/>
            <person name="Goker M."/>
            <person name="Scheuner C."/>
            <person name="Han C."/>
            <person name="Lu M."/>
            <person name="Misra M."/>
            <person name="Lapidus A."/>
            <person name="Nolan M."/>
            <person name="Lucas S."/>
            <person name="Hammon N."/>
            <person name="Deshpande S."/>
            <person name="Cheng J.F."/>
            <person name="Tapia R."/>
            <person name="Goodwin L.A."/>
            <person name="Pitluck S."/>
            <person name="Liolios K."/>
            <person name="Pagani I."/>
            <person name="Ivanova N."/>
            <person name="Mavromatis K."/>
            <person name="Mikhailova N."/>
            <person name="Huntemann M."/>
            <person name="Pati A."/>
            <person name="Chen A."/>
            <person name="Palaniappan K."/>
            <person name="Land M."/>
            <person name="Hauser L."/>
            <person name="Jeffries C.D."/>
            <person name="Rohde M."/>
            <person name="Spring S."/>
            <person name="Gronow S."/>
            <person name="Detter J.C."/>
            <person name="Bristow J."/>
            <person name="Eisen J.A."/>
            <person name="Markowitz V."/>
            <person name="Hugenholtz P."/>
            <person name="Kyrpides N.C."/>
            <person name="Woyke T."/>
            <person name="Klenk H.P."/>
        </authorList>
    </citation>
    <scope>NUCLEOTIDE SEQUENCE</scope>
    <source>
        <strain evidence="2">ATCC 51460 / DSM 7334 / H1</strain>
    </source>
</reference>
<evidence type="ECO:0008006" key="3">
    <source>
        <dbReference type="Google" id="ProtNLM"/>
    </source>
</evidence>
<dbReference type="KEGG" id="scd:Spica_1763"/>
<dbReference type="RefSeq" id="WP_013969207.1">
    <property type="nucleotide sequence ID" value="NC_015732.1"/>
</dbReference>
<protein>
    <recommendedName>
        <fullName evidence="3">ParB/Sulfiredoxin domain-containing protein</fullName>
    </recommendedName>
</protein>
<gene>
    <name evidence="1" type="ordered locus">Spica_1763</name>
</gene>
<name>F8F2Z7_GRAC1</name>
<evidence type="ECO:0000313" key="1">
    <source>
        <dbReference type="EMBL" id="AEJ19905.1"/>
    </source>
</evidence>
<dbReference type="AlphaFoldDB" id="F8F2Z7"/>
<evidence type="ECO:0000313" key="2">
    <source>
        <dbReference type="Proteomes" id="UP000000503"/>
    </source>
</evidence>
<dbReference type="eggNOG" id="COG1475">
    <property type="taxonomic scope" value="Bacteria"/>
</dbReference>
<accession>F8F2Z7</accession>
<sequence length="442" mass="49892">MIKMISINDLLVNPENYRYTSVESQKEAIDLIVSDQKEKLLNLAKHIMENGLNPNDLVQVSPYAHDKTKYIVIEGNRRVVALKLLNTPTLVDISGYERLRDKFQALKTEFKDRIIDSINCSVYADPSDADKWIKLKHAGQSNGIGTVDWDAQQIQRFEEKVEGKSSVALQILNFVKSSSQTPNDIIANIGSVPITSLSRLVADPDVRRFIGIEVNNGLVTSILPESEVLKGLIKIISDLLSPDFKVKRIYTKDDRQDYVKSFPKKSTPDHSRLADKPWLLNGISKAKPTNQPPRSTISKDRKTVIPRKVKILITNSKVNAIYEELKKLDVNKFTNACAVLLRVFVELSLDCYIYSKKPAKITINSKLREKVQEISSLLESTGIVDKYITKGVRDQVAIPNGVLSMDTLNAYIHNPNYSPIATNVVIAWDNIQVFMERLWADI</sequence>
<dbReference type="STRING" id="744872.Spica_1763"/>
<dbReference type="EMBL" id="CP002868">
    <property type="protein sequence ID" value="AEJ19905.1"/>
    <property type="molecule type" value="Genomic_DNA"/>
</dbReference>
<dbReference type="HOGENOM" id="CLU_047523_0_0_12"/>
<organism evidence="1 2">
    <name type="scientific">Gracilinema caldarium (strain ATCC 51460 / DSM 7334 / H1)</name>
    <name type="common">Treponema caldarium</name>
    <dbReference type="NCBI Taxonomy" id="744872"/>
    <lineage>
        <taxon>Bacteria</taxon>
        <taxon>Pseudomonadati</taxon>
        <taxon>Spirochaetota</taxon>
        <taxon>Spirochaetia</taxon>
        <taxon>Spirochaetales</taxon>
        <taxon>Breznakiellaceae</taxon>
        <taxon>Gracilinema</taxon>
    </lineage>
</organism>
<dbReference type="Proteomes" id="UP000000503">
    <property type="component" value="Chromosome"/>
</dbReference>